<feature type="repeat" description="PPR" evidence="4">
    <location>
        <begin position="138"/>
        <end position="172"/>
    </location>
</feature>
<dbReference type="InterPro" id="IPR002885">
    <property type="entry name" value="PPR_rpt"/>
</dbReference>
<dbReference type="InterPro" id="IPR011990">
    <property type="entry name" value="TPR-like_helical_dom_sf"/>
</dbReference>
<dbReference type="GO" id="GO:0016020">
    <property type="term" value="C:membrane"/>
    <property type="evidence" value="ECO:0007669"/>
    <property type="project" value="InterPro"/>
</dbReference>
<accession>A0AAV1ANJ3</accession>
<dbReference type="Pfam" id="PF12854">
    <property type="entry name" value="PPR_1"/>
    <property type="match status" value="2"/>
</dbReference>
<feature type="transmembrane region" description="Helical" evidence="6">
    <location>
        <begin position="216"/>
        <end position="236"/>
    </location>
</feature>
<dbReference type="PROSITE" id="PS51375">
    <property type="entry name" value="PPR"/>
    <property type="match status" value="2"/>
</dbReference>
<keyword evidence="2" id="KW-0645">Protease</keyword>
<protein>
    <recommendedName>
        <fullName evidence="9">Pentatricopeptide repeat-containing protein</fullName>
    </recommendedName>
</protein>
<name>A0AAV1ANJ3_VICFA</name>
<keyword evidence="8" id="KW-1185">Reference proteome</keyword>
<sequence length="237" mass="26559">MFGSRRKRERNGTERISSVKSPHSIDDAKSKGICLMITVLQLAQLPNIKVATVLLSSAFAYNIFWVFISPLIFHESVMIANPRVALQPPRMTGAMDVSESGREYGAKNTDDTPVTGTSQKTRGEDALQYLLVHGCPPNVRTYTILINALCKDGSFDEATLLLSKMDTNDCLPDAVTFDTIIGALLKRNETEKAEKLRHEMMERGLVNIEKRSDTLVPFYLFTCFWTVTSASFWIMLL</sequence>
<organism evidence="7 8">
    <name type="scientific">Vicia faba</name>
    <name type="common">Broad bean</name>
    <name type="synonym">Faba vulgaris</name>
    <dbReference type="NCBI Taxonomy" id="3906"/>
    <lineage>
        <taxon>Eukaryota</taxon>
        <taxon>Viridiplantae</taxon>
        <taxon>Streptophyta</taxon>
        <taxon>Embryophyta</taxon>
        <taxon>Tracheophyta</taxon>
        <taxon>Spermatophyta</taxon>
        <taxon>Magnoliopsida</taxon>
        <taxon>eudicotyledons</taxon>
        <taxon>Gunneridae</taxon>
        <taxon>Pentapetalae</taxon>
        <taxon>rosids</taxon>
        <taxon>fabids</taxon>
        <taxon>Fabales</taxon>
        <taxon>Fabaceae</taxon>
        <taxon>Papilionoideae</taxon>
        <taxon>50 kb inversion clade</taxon>
        <taxon>NPAAA clade</taxon>
        <taxon>Hologalegina</taxon>
        <taxon>IRL clade</taxon>
        <taxon>Fabeae</taxon>
        <taxon>Vicia</taxon>
    </lineage>
</organism>
<dbReference type="Pfam" id="PF04258">
    <property type="entry name" value="Peptidase_A22B"/>
    <property type="match status" value="1"/>
</dbReference>
<gene>
    <name evidence="7" type="ORF">VFH_V017080</name>
</gene>
<dbReference type="PANTHER" id="PTHR47932">
    <property type="entry name" value="ATPASE EXPRESSION PROTEIN 3"/>
    <property type="match status" value="1"/>
</dbReference>
<dbReference type="GO" id="GO:0006508">
    <property type="term" value="P:proteolysis"/>
    <property type="evidence" value="ECO:0007669"/>
    <property type="project" value="UniProtKB-KW"/>
</dbReference>
<dbReference type="InterPro" id="IPR007369">
    <property type="entry name" value="Peptidase_A22B_SPP"/>
</dbReference>
<evidence type="ECO:0000313" key="8">
    <source>
        <dbReference type="Proteomes" id="UP001157006"/>
    </source>
</evidence>
<dbReference type="PANTHER" id="PTHR47932:SF63">
    <property type="entry name" value="OS08G0290000 PROTEIN"/>
    <property type="match status" value="1"/>
</dbReference>
<dbReference type="Proteomes" id="UP001157006">
    <property type="component" value="Chromosome 5"/>
</dbReference>
<evidence type="ECO:0000256" key="5">
    <source>
        <dbReference type="SAM" id="MobiDB-lite"/>
    </source>
</evidence>
<reference evidence="7 8" key="1">
    <citation type="submission" date="2023-01" db="EMBL/GenBank/DDBJ databases">
        <authorList>
            <person name="Kreplak J."/>
        </authorList>
    </citation>
    <scope>NUCLEOTIDE SEQUENCE [LARGE SCALE GENOMIC DNA]</scope>
</reference>
<keyword evidence="6" id="KW-0812">Transmembrane</keyword>
<evidence type="ECO:0000256" key="6">
    <source>
        <dbReference type="SAM" id="Phobius"/>
    </source>
</evidence>
<feature type="region of interest" description="Disordered" evidence="5">
    <location>
        <begin position="1"/>
        <end position="25"/>
    </location>
</feature>
<comment type="similarity">
    <text evidence="1">Belongs to the PPR family. P subfamily.</text>
</comment>
<evidence type="ECO:0000256" key="1">
    <source>
        <dbReference type="ARBA" id="ARBA00007626"/>
    </source>
</evidence>
<dbReference type="EMBL" id="OX451740">
    <property type="protein sequence ID" value="CAI8612085.1"/>
    <property type="molecule type" value="Genomic_DNA"/>
</dbReference>
<feature type="transmembrane region" description="Helical" evidence="6">
    <location>
        <begin position="50"/>
        <end position="73"/>
    </location>
</feature>
<evidence type="ECO:0000256" key="4">
    <source>
        <dbReference type="PROSITE-ProRule" id="PRU00708"/>
    </source>
</evidence>
<dbReference type="AlphaFoldDB" id="A0AAV1ANJ3"/>
<evidence type="ECO:0000256" key="3">
    <source>
        <dbReference type="ARBA" id="ARBA00022737"/>
    </source>
</evidence>
<dbReference type="Gene3D" id="1.25.40.10">
    <property type="entry name" value="Tetratricopeptide repeat domain"/>
    <property type="match status" value="1"/>
</dbReference>
<keyword evidence="6" id="KW-0472">Membrane</keyword>
<evidence type="ECO:0000256" key="2">
    <source>
        <dbReference type="ARBA" id="ARBA00022670"/>
    </source>
</evidence>
<keyword evidence="6" id="KW-1133">Transmembrane helix</keyword>
<dbReference type="GO" id="GO:0042500">
    <property type="term" value="F:aspartic endopeptidase activity, intramembrane cleaving"/>
    <property type="evidence" value="ECO:0007669"/>
    <property type="project" value="InterPro"/>
</dbReference>
<evidence type="ECO:0000313" key="7">
    <source>
        <dbReference type="EMBL" id="CAI8612085.1"/>
    </source>
</evidence>
<keyword evidence="3" id="KW-0677">Repeat</keyword>
<proteinExistence type="inferred from homology"/>
<dbReference type="NCBIfam" id="TIGR00756">
    <property type="entry name" value="PPR"/>
    <property type="match status" value="2"/>
</dbReference>
<feature type="repeat" description="PPR" evidence="4">
    <location>
        <begin position="173"/>
        <end position="207"/>
    </location>
</feature>
<keyword evidence="2" id="KW-0378">Hydrolase</keyword>
<evidence type="ECO:0008006" key="9">
    <source>
        <dbReference type="Google" id="ProtNLM"/>
    </source>
</evidence>